<dbReference type="AlphaFoldDB" id="A0ABD2B7F6"/>
<evidence type="ECO:0000313" key="2">
    <source>
        <dbReference type="EMBL" id="KAL2728523.1"/>
    </source>
</evidence>
<feature type="region of interest" description="Disordered" evidence="1">
    <location>
        <begin position="38"/>
        <end position="58"/>
    </location>
</feature>
<sequence>MQTFLRQSDEVEVPFNLINETSRKRSWRRGTGRERYNLSRFLSSSPPPPSPPPSPPPFTLLLLLVELRSQASTAMKEERRPRESKESGPHEVVFKLQQAHGRHTPSLFFSYQRDSSTSTPTSTPISTSTSTSTSTCASTTSYFLAAAAPAAADIRELIFELVWRDAKTDLKVILSVRSSRKSCRQGDCYEFGAGPISTSLNGIVAEDQAFPSLQRFENFQVEFRIQIRTTPTLLKLKASGRSINDQILGCITYVNYSIHIVFVHVCKTRSTYTQIRTHVIQKSSKKKKEREREREKDEKERKADKNVLIKLVFRSKSDIFVELNQLVVYYTTQPPPPSHILSDSPCHREESKRYNSYNTLGRRVLAKIHDPSSLTSKSKGHGIPIINY</sequence>
<dbReference type="Proteomes" id="UP001607302">
    <property type="component" value="Unassembled WGS sequence"/>
</dbReference>
<protein>
    <submittedName>
        <fullName evidence="2">Uncharacterized protein</fullName>
    </submittedName>
</protein>
<comment type="caution">
    <text evidence="2">The sequence shown here is derived from an EMBL/GenBank/DDBJ whole genome shotgun (WGS) entry which is preliminary data.</text>
</comment>
<proteinExistence type="predicted"/>
<feature type="compositionally biased region" description="Basic and acidic residues" evidence="1">
    <location>
        <begin position="290"/>
        <end position="300"/>
    </location>
</feature>
<feature type="compositionally biased region" description="Pro residues" evidence="1">
    <location>
        <begin position="45"/>
        <end position="58"/>
    </location>
</feature>
<reference evidence="2 3" key="1">
    <citation type="journal article" date="2024" name="Ann. Entomol. Soc. Am.">
        <title>Genomic analyses of the southern and eastern yellowjacket wasps (Hymenoptera: Vespidae) reveal evolutionary signatures of social life.</title>
        <authorList>
            <person name="Catto M.A."/>
            <person name="Caine P.B."/>
            <person name="Orr S.E."/>
            <person name="Hunt B.G."/>
            <person name="Goodisman M.A.D."/>
        </authorList>
    </citation>
    <scope>NUCLEOTIDE SEQUENCE [LARGE SCALE GENOMIC DNA]</scope>
    <source>
        <strain evidence="2">233</strain>
        <tissue evidence="2">Head and thorax</tissue>
    </source>
</reference>
<dbReference type="EMBL" id="JAUDFV010000132">
    <property type="protein sequence ID" value="KAL2728523.1"/>
    <property type="molecule type" value="Genomic_DNA"/>
</dbReference>
<organism evidence="2 3">
    <name type="scientific">Vespula squamosa</name>
    <name type="common">Southern yellow jacket</name>
    <name type="synonym">Wasp</name>
    <dbReference type="NCBI Taxonomy" id="30214"/>
    <lineage>
        <taxon>Eukaryota</taxon>
        <taxon>Metazoa</taxon>
        <taxon>Ecdysozoa</taxon>
        <taxon>Arthropoda</taxon>
        <taxon>Hexapoda</taxon>
        <taxon>Insecta</taxon>
        <taxon>Pterygota</taxon>
        <taxon>Neoptera</taxon>
        <taxon>Endopterygota</taxon>
        <taxon>Hymenoptera</taxon>
        <taxon>Apocrita</taxon>
        <taxon>Aculeata</taxon>
        <taxon>Vespoidea</taxon>
        <taxon>Vespidae</taxon>
        <taxon>Vespinae</taxon>
        <taxon>Vespula</taxon>
    </lineage>
</organism>
<feature type="region of interest" description="Disordered" evidence="1">
    <location>
        <begin position="278"/>
        <end position="300"/>
    </location>
</feature>
<accession>A0ABD2B7F6</accession>
<feature type="region of interest" description="Disordered" evidence="1">
    <location>
        <begin position="112"/>
        <end position="131"/>
    </location>
</feature>
<gene>
    <name evidence="2" type="ORF">V1478_006155</name>
</gene>
<evidence type="ECO:0000256" key="1">
    <source>
        <dbReference type="SAM" id="MobiDB-lite"/>
    </source>
</evidence>
<name>A0ABD2B7F6_VESSQ</name>
<evidence type="ECO:0000313" key="3">
    <source>
        <dbReference type="Proteomes" id="UP001607302"/>
    </source>
</evidence>
<feature type="compositionally biased region" description="Low complexity" evidence="1">
    <location>
        <begin position="115"/>
        <end position="131"/>
    </location>
</feature>
<keyword evidence="3" id="KW-1185">Reference proteome</keyword>